<dbReference type="SUPFAM" id="SSF49785">
    <property type="entry name" value="Galactose-binding domain-like"/>
    <property type="match status" value="1"/>
</dbReference>
<feature type="transmembrane region" description="Helical" evidence="1">
    <location>
        <begin position="375"/>
        <end position="393"/>
    </location>
</feature>
<evidence type="ECO:0000259" key="2">
    <source>
        <dbReference type="PROSITE" id="PS50022"/>
    </source>
</evidence>
<keyword evidence="1" id="KW-0812">Transmembrane</keyword>
<dbReference type="InterPro" id="IPR000421">
    <property type="entry name" value="FA58C"/>
</dbReference>
<evidence type="ECO:0000313" key="3">
    <source>
        <dbReference type="EMBL" id="MFC7612786.1"/>
    </source>
</evidence>
<keyword evidence="4" id="KW-1185">Reference proteome</keyword>
<dbReference type="Gene3D" id="2.60.120.260">
    <property type="entry name" value="Galactose-binding domain-like"/>
    <property type="match status" value="1"/>
</dbReference>
<dbReference type="Pfam" id="PF11847">
    <property type="entry name" value="GT-C_AftD"/>
    <property type="match status" value="1"/>
</dbReference>
<feature type="transmembrane region" description="Helical" evidence="1">
    <location>
        <begin position="268"/>
        <end position="289"/>
    </location>
</feature>
<dbReference type="EMBL" id="JBHTEY010000004">
    <property type="protein sequence ID" value="MFC7612786.1"/>
    <property type="molecule type" value="Genomic_DNA"/>
</dbReference>
<gene>
    <name evidence="3" type="ORF">ACFQV2_03140</name>
</gene>
<proteinExistence type="predicted"/>
<protein>
    <submittedName>
        <fullName evidence="3">Alpha-(1-&gt;3)-arabinofuranosyltransferase</fullName>
    </submittedName>
</protein>
<comment type="caution">
    <text evidence="3">The sequence shown here is derived from an EMBL/GenBank/DDBJ whole genome shotgun (WGS) entry which is preliminary data.</text>
</comment>
<keyword evidence="1" id="KW-0472">Membrane</keyword>
<feature type="domain" description="F5/8 type C" evidence="2">
    <location>
        <begin position="658"/>
        <end position="729"/>
    </location>
</feature>
<sequence length="988" mass="103808">MAVLVLIAFLQRPGRTTFDTKLDLVVDPAGFLARALHLWNPQSTAGEIQNQAYGYLFPMGPFFTVCQTVGLPPWIAQRLWCALLLCLAFGGMLALARALRVGNPVAQFVGAFAYALAPRMLTEIGPISAEMLPAVMLPWIMLPLVRADRIGSPRRAAGLSALAVLCVGGVNGAMVVMALVLPGLWLLTRRWTRAHAALVGWWCGFVIAVCLWWIIPLLLLGQYSLPFLDYIESSANTTAPVSLFQALRGTNQWVAYVVQGEPWWPSGFLLIDHPVLMLATGLVAAVGLYGLALRGLPERRFLVLAVVTAVTLLSIGYVGTLDSPFASAVRGLLDGPLAPLRNVHKFEPVLRLPLVLAFMHAVSARGVATRKVRTLVAAGLVVVVAAPAWLLTLRPGPGWDEIPPHWSEALDWVAAQDPHARTLLLPATSFGEYTWGRTVDEPAQALSTAPWAVRGQIPLGSEGNTRVMDAVSDAVGSGRGSPGLAGFLARSGHRFLLLRNDIDRTAPGTPPVTLLRAGLAASPGISRVAAFGPGVDPGALPGGSDVDSQAVHAIEVYQVSGSVPRARAVVEADVPTVAGGPESLLPLLDAGVLDARTPAVLAGDGGGGGPVVGTDGLRRRERDVGSVHDNLSQTMTAAEPGRLPRPSLDLLPFQTGQTVAVHRGIRGVTASSSTAFADAVGASDPSHQPFAAVDGDPSTAWHSSTYTGPAGQWLEVELDTPRPVDAVSLETVSDLALGWGVTRVRITTDGGSVDHDVRSGANRLTTAGGLTSRVRVTVLAVAGERTTGNVGIAELVVPGVVAERALKVPGAGTGFAFTRGPLPRYPCVTEDGVPRCDRALARTGEEPAGIHRLFSTSSYGTYEVGGTVLPRPGGSAPLGVVTASSSLGGDPAVGAVAAVDDSVSSTWVAGFGDKRPTLRFAWPSPQDLTRLRVTTDPRAAARPAEVDIITDAGRERVALGRLGEVELAVRTSFLELVFVPRTRTRRSG</sequence>
<feature type="transmembrane region" description="Helical" evidence="1">
    <location>
        <begin position="349"/>
        <end position="368"/>
    </location>
</feature>
<keyword evidence="1" id="KW-1133">Transmembrane helix</keyword>
<feature type="transmembrane region" description="Helical" evidence="1">
    <location>
        <begin position="120"/>
        <end position="141"/>
    </location>
</feature>
<feature type="transmembrane region" description="Helical" evidence="1">
    <location>
        <begin position="199"/>
        <end position="220"/>
    </location>
</feature>
<dbReference type="Proteomes" id="UP001596512">
    <property type="component" value="Unassembled WGS sequence"/>
</dbReference>
<dbReference type="Pfam" id="PF00754">
    <property type="entry name" value="F5_F8_type_C"/>
    <property type="match status" value="1"/>
</dbReference>
<evidence type="ECO:0000313" key="4">
    <source>
        <dbReference type="Proteomes" id="UP001596512"/>
    </source>
</evidence>
<dbReference type="PROSITE" id="PS50022">
    <property type="entry name" value="FA58C_3"/>
    <property type="match status" value="1"/>
</dbReference>
<organism evidence="3 4">
    <name type="scientific">Actinokineospora soli</name>
    <dbReference type="NCBI Taxonomy" id="1048753"/>
    <lineage>
        <taxon>Bacteria</taxon>
        <taxon>Bacillati</taxon>
        <taxon>Actinomycetota</taxon>
        <taxon>Actinomycetes</taxon>
        <taxon>Pseudonocardiales</taxon>
        <taxon>Pseudonocardiaceae</taxon>
        <taxon>Actinokineospora</taxon>
    </lineage>
</organism>
<accession>A0ABW2TIY5</accession>
<feature type="transmembrane region" description="Helical" evidence="1">
    <location>
        <begin position="77"/>
        <end position="99"/>
    </location>
</feature>
<feature type="transmembrane region" description="Helical" evidence="1">
    <location>
        <begin position="161"/>
        <end position="187"/>
    </location>
</feature>
<dbReference type="InterPro" id="IPR008979">
    <property type="entry name" value="Galactose-bd-like_sf"/>
</dbReference>
<dbReference type="InterPro" id="IPR021798">
    <property type="entry name" value="AftD_N"/>
</dbReference>
<reference evidence="4" key="1">
    <citation type="journal article" date="2019" name="Int. J. Syst. Evol. Microbiol.">
        <title>The Global Catalogue of Microorganisms (GCM) 10K type strain sequencing project: providing services to taxonomists for standard genome sequencing and annotation.</title>
        <authorList>
            <consortium name="The Broad Institute Genomics Platform"/>
            <consortium name="The Broad Institute Genome Sequencing Center for Infectious Disease"/>
            <person name="Wu L."/>
            <person name="Ma J."/>
        </authorList>
    </citation>
    <scope>NUCLEOTIDE SEQUENCE [LARGE SCALE GENOMIC DNA]</scope>
    <source>
        <strain evidence="4">JCM 17695</strain>
    </source>
</reference>
<feature type="transmembrane region" description="Helical" evidence="1">
    <location>
        <begin position="301"/>
        <end position="319"/>
    </location>
</feature>
<name>A0ABW2TIY5_9PSEU</name>
<evidence type="ECO:0000256" key="1">
    <source>
        <dbReference type="SAM" id="Phobius"/>
    </source>
</evidence>